<organism evidence="1">
    <name type="scientific">Moorena producens (strain JHB)</name>
    <dbReference type="NCBI Taxonomy" id="1454205"/>
    <lineage>
        <taxon>Bacteria</taxon>
        <taxon>Bacillati</taxon>
        <taxon>Cyanobacteriota</taxon>
        <taxon>Cyanophyceae</taxon>
        <taxon>Coleofasciculales</taxon>
        <taxon>Coleofasciculaceae</taxon>
        <taxon>Moorena</taxon>
    </lineage>
</organism>
<dbReference type="InterPro" id="IPR010106">
    <property type="entry name" value="RpnA"/>
</dbReference>
<reference evidence="1" key="1">
    <citation type="journal article" date="2017" name="Proc. Natl. Acad. Sci. U.S.A.">
        <title>Comparative genomics uncovers the prolific and distinctive metabolic potential of the cyanobacterial genus Moorea.</title>
        <authorList>
            <person name="Leao T."/>
            <person name="Castelao G."/>
            <person name="Korobeynikov A."/>
            <person name="Monroe E.A."/>
            <person name="Podell S."/>
            <person name="Glukhov E."/>
            <person name="Allen E.E."/>
            <person name="Gerwick W.H."/>
            <person name="Gerwick L."/>
        </authorList>
    </citation>
    <scope>NUCLEOTIDE SEQUENCE</scope>
    <source>
        <strain evidence="1">JHB</strain>
    </source>
</reference>
<dbReference type="Pfam" id="PF12784">
    <property type="entry name" value="PDDEXK_2"/>
    <property type="match status" value="1"/>
</dbReference>
<gene>
    <name evidence="1" type="ORF">BJP36_05455</name>
</gene>
<dbReference type="PANTHER" id="PTHR41317:SF1">
    <property type="entry name" value="PD-(D_E)XK NUCLEASE FAMILY TRANSPOSASE"/>
    <property type="match status" value="1"/>
</dbReference>
<name>A0A1D9FVP0_MOOP1</name>
<protein>
    <submittedName>
        <fullName evidence="1">Rpn family recombination-promoting nuclease/putative transposase</fullName>
    </submittedName>
</protein>
<sequence length="319" mass="36676">MVFPLPDKYIDLLTDFGFKRVFGTEPNKALLIDFLNTLLPPQHQIQDVTIKNPEFLGKTLVDRRAIFDIYCQSTTGERFIVEMQKAKQTFFKDRSVYYATFPIQEQAQQGNWNYQLTAVYTVGILDFSFDDHKHDSELLHVVELKNQRCEVFYDKLKFIYVELPKFTKSVDQLETHFDKWLFLLRHLASCNAPPEPLQGDVFAQLFEVAEIANFSSEEQALYQDSLKVYRDMYSVNQTLIQEGRLEGLEQGRLEGLEQGLEQGRLEGLEQGLEQGRLEGEQAGEQAGIQKVVKQMKAAGLPLKDIAQYTGLSVDDIDQL</sequence>
<dbReference type="PANTHER" id="PTHR41317">
    <property type="entry name" value="PD-(D_E)XK NUCLEASE FAMILY TRANSPOSASE"/>
    <property type="match status" value="1"/>
</dbReference>
<dbReference type="AlphaFoldDB" id="A0A1D9FVP0"/>
<dbReference type="Proteomes" id="UP000176944">
    <property type="component" value="Chromosome"/>
</dbReference>
<accession>A0A1D9FVP0</accession>
<evidence type="ECO:0000313" key="1">
    <source>
        <dbReference type="EMBL" id="AOY79448.2"/>
    </source>
</evidence>
<dbReference type="NCBIfam" id="TIGR01784">
    <property type="entry name" value="T_den_put_tspse"/>
    <property type="match status" value="1"/>
</dbReference>
<proteinExistence type="predicted"/>
<dbReference type="EMBL" id="CP017708">
    <property type="protein sequence ID" value="AOY79448.2"/>
    <property type="molecule type" value="Genomic_DNA"/>
</dbReference>
<reference evidence="1" key="2">
    <citation type="submission" date="2022-10" db="EMBL/GenBank/DDBJ databases">
        <authorList>
            <person name="Ngo T.-E."/>
        </authorList>
    </citation>
    <scope>NUCLEOTIDE SEQUENCE</scope>
    <source>
        <strain evidence="1">JHB</strain>
    </source>
</reference>